<dbReference type="Gene3D" id="3.30.1200.10">
    <property type="entry name" value="YggU-like"/>
    <property type="match status" value="1"/>
</dbReference>
<dbReference type="Pfam" id="PF02594">
    <property type="entry name" value="DUF167"/>
    <property type="match status" value="1"/>
</dbReference>
<comment type="similarity">
    <text evidence="1 2">Belongs to the UPF0235 family.</text>
</comment>
<dbReference type="PANTHER" id="PTHR13420:SF7">
    <property type="entry name" value="UPF0235 PROTEIN C15ORF40"/>
    <property type="match status" value="1"/>
</dbReference>
<accession>A0ABP9QVU1</accession>
<gene>
    <name evidence="3" type="ORF">GCM10023321_61620</name>
</gene>
<sequence length="92" mass="9726">MKIAVRVRPGAKADRVGGRWDGPRGGALLVSVRARAVDGRANDAVVGSLAGAFELRRSDVAIVSGHRGRDKVVELDGDPEALRTRLELLLAS</sequence>
<comment type="caution">
    <text evidence="3">The sequence shown here is derived from an EMBL/GenBank/DDBJ whole genome shotgun (WGS) entry which is preliminary data.</text>
</comment>
<dbReference type="NCBIfam" id="TIGR00251">
    <property type="entry name" value="DUF167 family protein"/>
    <property type="match status" value="1"/>
</dbReference>
<dbReference type="InterPro" id="IPR036591">
    <property type="entry name" value="YggU-like_sf"/>
</dbReference>
<keyword evidence="4" id="KW-1185">Reference proteome</keyword>
<proteinExistence type="inferred from homology"/>
<dbReference type="HAMAP" id="MF_00634">
    <property type="entry name" value="UPF0235"/>
    <property type="match status" value="1"/>
</dbReference>
<name>A0ABP9QVU1_9PSEU</name>
<dbReference type="SUPFAM" id="SSF69786">
    <property type="entry name" value="YggU-like"/>
    <property type="match status" value="1"/>
</dbReference>
<dbReference type="EMBL" id="BAABJP010000039">
    <property type="protein sequence ID" value="GAA5168061.1"/>
    <property type="molecule type" value="Genomic_DNA"/>
</dbReference>
<dbReference type="SMART" id="SM01152">
    <property type="entry name" value="DUF167"/>
    <property type="match status" value="1"/>
</dbReference>
<dbReference type="InterPro" id="IPR003746">
    <property type="entry name" value="DUF167"/>
</dbReference>
<evidence type="ECO:0000313" key="4">
    <source>
        <dbReference type="Proteomes" id="UP001428817"/>
    </source>
</evidence>
<evidence type="ECO:0000256" key="1">
    <source>
        <dbReference type="ARBA" id="ARBA00010364"/>
    </source>
</evidence>
<dbReference type="RefSeq" id="WP_185065344.1">
    <property type="nucleotide sequence ID" value="NZ_BAABJP010000039.1"/>
</dbReference>
<evidence type="ECO:0000313" key="3">
    <source>
        <dbReference type="EMBL" id="GAA5168061.1"/>
    </source>
</evidence>
<organism evidence="3 4">
    <name type="scientific">Pseudonocardia eucalypti</name>
    <dbReference type="NCBI Taxonomy" id="648755"/>
    <lineage>
        <taxon>Bacteria</taxon>
        <taxon>Bacillati</taxon>
        <taxon>Actinomycetota</taxon>
        <taxon>Actinomycetes</taxon>
        <taxon>Pseudonocardiales</taxon>
        <taxon>Pseudonocardiaceae</taxon>
        <taxon>Pseudonocardia</taxon>
    </lineage>
</organism>
<protein>
    <recommendedName>
        <fullName evidence="2">UPF0235 protein GCM10023321_61620</fullName>
    </recommendedName>
</protein>
<reference evidence="4" key="1">
    <citation type="journal article" date="2019" name="Int. J. Syst. Evol. Microbiol.">
        <title>The Global Catalogue of Microorganisms (GCM) 10K type strain sequencing project: providing services to taxonomists for standard genome sequencing and annotation.</title>
        <authorList>
            <consortium name="The Broad Institute Genomics Platform"/>
            <consortium name="The Broad Institute Genome Sequencing Center for Infectious Disease"/>
            <person name="Wu L."/>
            <person name="Ma J."/>
        </authorList>
    </citation>
    <scope>NUCLEOTIDE SEQUENCE [LARGE SCALE GENOMIC DNA]</scope>
    <source>
        <strain evidence="4">JCM 18303</strain>
    </source>
</reference>
<dbReference type="Proteomes" id="UP001428817">
    <property type="component" value="Unassembled WGS sequence"/>
</dbReference>
<dbReference type="PANTHER" id="PTHR13420">
    <property type="entry name" value="UPF0235 PROTEIN C15ORF40"/>
    <property type="match status" value="1"/>
</dbReference>
<evidence type="ECO:0000256" key="2">
    <source>
        <dbReference type="HAMAP-Rule" id="MF_00634"/>
    </source>
</evidence>